<dbReference type="EMBL" id="BARV01021199">
    <property type="protein sequence ID" value="GAI20930.1"/>
    <property type="molecule type" value="Genomic_DNA"/>
</dbReference>
<gene>
    <name evidence="2" type="ORF">S06H3_35177</name>
</gene>
<evidence type="ECO:0000259" key="1">
    <source>
        <dbReference type="Pfam" id="PF12706"/>
    </source>
</evidence>
<dbReference type="GO" id="GO:0005737">
    <property type="term" value="C:cytoplasm"/>
    <property type="evidence" value="ECO:0007669"/>
    <property type="project" value="TreeGrafter"/>
</dbReference>
<reference evidence="2" key="1">
    <citation type="journal article" date="2014" name="Front. Microbiol.">
        <title>High frequency of phylogenetically diverse reductive dehalogenase-homologous genes in deep subseafloor sedimentary metagenomes.</title>
        <authorList>
            <person name="Kawai M."/>
            <person name="Futagami T."/>
            <person name="Toyoda A."/>
            <person name="Takaki Y."/>
            <person name="Nishi S."/>
            <person name="Hori S."/>
            <person name="Arai W."/>
            <person name="Tsubouchi T."/>
            <person name="Morono Y."/>
            <person name="Uchiyama I."/>
            <person name="Ito T."/>
            <person name="Fujiyama A."/>
            <person name="Inagaki F."/>
            <person name="Takami H."/>
        </authorList>
    </citation>
    <scope>NUCLEOTIDE SEQUENCE</scope>
    <source>
        <strain evidence="2">Expedition CK06-06</strain>
    </source>
</reference>
<proteinExistence type="predicted"/>
<dbReference type="InterPro" id="IPR001279">
    <property type="entry name" value="Metallo-B-lactamas"/>
</dbReference>
<sequence>MGLVNVKYGYFTEFWIITPKTNIYFGGDSGYFIGYREFGKIYSKIDYALIPTTAYHPRWFMHEAHMNSEEAIQAFQDLG</sequence>
<evidence type="ECO:0000313" key="2">
    <source>
        <dbReference type="EMBL" id="GAI20930.1"/>
    </source>
</evidence>
<organism evidence="2">
    <name type="scientific">marine sediment metagenome</name>
    <dbReference type="NCBI Taxonomy" id="412755"/>
    <lineage>
        <taxon>unclassified sequences</taxon>
        <taxon>metagenomes</taxon>
        <taxon>ecological metagenomes</taxon>
    </lineage>
</organism>
<feature type="non-terminal residue" evidence="2">
    <location>
        <position position="79"/>
    </location>
</feature>
<accession>X1N236</accession>
<feature type="domain" description="Metallo-beta-lactamase" evidence="1">
    <location>
        <begin position="15"/>
        <end position="79"/>
    </location>
</feature>
<name>X1N236_9ZZZZ</name>
<dbReference type="Pfam" id="PF12706">
    <property type="entry name" value="Lactamase_B_2"/>
    <property type="match status" value="1"/>
</dbReference>
<comment type="caution">
    <text evidence="2">The sequence shown here is derived from an EMBL/GenBank/DDBJ whole genome shotgun (WGS) entry which is preliminary data.</text>
</comment>
<dbReference type="SUPFAM" id="SSF56281">
    <property type="entry name" value="Metallo-hydrolase/oxidoreductase"/>
    <property type="match status" value="1"/>
</dbReference>
<dbReference type="PANTHER" id="PTHR15032:SF36">
    <property type="entry name" value="METALLO-BETA-LACTAMASE DOMAIN-CONTAINING PROTEIN"/>
    <property type="match status" value="1"/>
</dbReference>
<dbReference type="PANTHER" id="PTHR15032">
    <property type="entry name" value="N-ACYL-PHOSPHATIDYLETHANOLAMINE-HYDROLYZING PHOSPHOLIPASE D"/>
    <property type="match status" value="1"/>
</dbReference>
<dbReference type="Gene3D" id="3.60.15.10">
    <property type="entry name" value="Ribonuclease Z/Hydroxyacylglutathione hydrolase-like"/>
    <property type="match status" value="1"/>
</dbReference>
<protein>
    <recommendedName>
        <fullName evidence="1">Metallo-beta-lactamase domain-containing protein</fullName>
    </recommendedName>
</protein>
<dbReference type="InterPro" id="IPR036866">
    <property type="entry name" value="RibonucZ/Hydroxyglut_hydro"/>
</dbReference>
<dbReference type="AlphaFoldDB" id="X1N236"/>